<feature type="transmembrane region" description="Helical" evidence="1">
    <location>
        <begin position="86"/>
        <end position="105"/>
    </location>
</feature>
<evidence type="ECO:0000313" key="2">
    <source>
        <dbReference type="EMBL" id="OFE12806.1"/>
    </source>
</evidence>
<keyword evidence="1" id="KW-0812">Transmembrane</keyword>
<evidence type="ECO:0000256" key="1">
    <source>
        <dbReference type="SAM" id="Phobius"/>
    </source>
</evidence>
<gene>
    <name evidence="2" type="ORF">PHACT_06370</name>
</gene>
<evidence type="ECO:0008006" key="4">
    <source>
        <dbReference type="Google" id="ProtNLM"/>
    </source>
</evidence>
<reference evidence="3" key="1">
    <citation type="submission" date="2016-07" db="EMBL/GenBank/DDBJ databases">
        <authorList>
            <person name="Florea S."/>
            <person name="Webb J.S."/>
            <person name="Jaromczyk J."/>
            <person name="Schardl C.L."/>
        </authorList>
    </citation>
    <scope>NUCLEOTIDE SEQUENCE [LARGE SCALE GENOMIC DNA]</scope>
    <source>
        <strain evidence="3">KCTC 42131</strain>
    </source>
</reference>
<dbReference type="RefSeq" id="WP_070116415.1">
    <property type="nucleotide sequence ID" value="NZ_MASR01000001.1"/>
</dbReference>
<dbReference type="Proteomes" id="UP000175669">
    <property type="component" value="Unassembled WGS sequence"/>
</dbReference>
<accession>A0A1E8CK18</accession>
<comment type="caution">
    <text evidence="2">The sequence shown here is derived from an EMBL/GenBank/DDBJ whole genome shotgun (WGS) entry which is preliminary data.</text>
</comment>
<feature type="transmembrane region" description="Helical" evidence="1">
    <location>
        <begin position="259"/>
        <end position="276"/>
    </location>
</feature>
<dbReference type="STRING" id="1524254.PHACT_06370"/>
<feature type="transmembrane region" description="Helical" evidence="1">
    <location>
        <begin position="137"/>
        <end position="157"/>
    </location>
</feature>
<proteinExistence type="predicted"/>
<keyword evidence="3" id="KW-1185">Reference proteome</keyword>
<feature type="transmembrane region" description="Helical" evidence="1">
    <location>
        <begin position="283"/>
        <end position="300"/>
    </location>
</feature>
<keyword evidence="1" id="KW-0472">Membrane</keyword>
<feature type="transmembrane region" description="Helical" evidence="1">
    <location>
        <begin position="312"/>
        <end position="332"/>
    </location>
</feature>
<feature type="transmembrane region" description="Helical" evidence="1">
    <location>
        <begin position="164"/>
        <end position="183"/>
    </location>
</feature>
<keyword evidence="1" id="KW-1133">Transmembrane helix</keyword>
<organism evidence="2 3">
    <name type="scientific">Pseudohongiella acticola</name>
    <dbReference type="NCBI Taxonomy" id="1524254"/>
    <lineage>
        <taxon>Bacteria</taxon>
        <taxon>Pseudomonadati</taxon>
        <taxon>Pseudomonadota</taxon>
        <taxon>Gammaproteobacteria</taxon>
        <taxon>Pseudomonadales</taxon>
        <taxon>Pseudohongiellaceae</taxon>
        <taxon>Pseudohongiella</taxon>
    </lineage>
</organism>
<dbReference type="EMBL" id="MASR01000001">
    <property type="protein sequence ID" value="OFE12806.1"/>
    <property type="molecule type" value="Genomic_DNA"/>
</dbReference>
<feature type="transmembrane region" description="Helical" evidence="1">
    <location>
        <begin position="203"/>
        <end position="223"/>
    </location>
</feature>
<dbReference type="OrthoDB" id="7056894at2"/>
<evidence type="ECO:0000313" key="3">
    <source>
        <dbReference type="Proteomes" id="UP000175669"/>
    </source>
</evidence>
<dbReference type="AlphaFoldDB" id="A0A1E8CK18"/>
<protein>
    <recommendedName>
        <fullName evidence="4">Glycosyltransferase RgtA/B/C/D-like domain-containing protein</fullName>
    </recommendedName>
</protein>
<name>A0A1E8CK18_9GAMM</name>
<feature type="transmembrane region" description="Helical" evidence="1">
    <location>
        <begin position="112"/>
        <end position="131"/>
    </location>
</feature>
<sequence>MTNLLKAGLGLLLMLALVLLVNAGVIGANWRWDDSQILLHSHQYSFWQDFTRPEVWQQFSPANLTPWLIFSFEVDMILFGLNPTLFYLHQLLAIAAAAFMLYSCLRLWCLPVFAAAGAALFVLGLPTMLVAEQLMTRHYIEGLVFALVAVYAFVLYLRTAKLWTVLLALLMYALAVTAKEVYVPLPALLVLLPEADWRRRIKASIAFFALTLCYALWRGYMLDSFSGGYVSSSEYLSPAFMGDVIASFATFPALLAGSWWPLLVVLVVGLWLAYAIGQRRVPWRALLIAALVLLPLIPLVRSPGIMLADRYLLLPWTLLSFSLAWCADRVIVAMDQRRHNAMLAGHSTTANAGSGKGAGALSAAPWLVVPLVIVITLMHAVPTRGTVADIGTEFDVQADFLWRHDDSRAFVPSANVLPSYWFVTGLTDLKQRISGDGSPLPVVDDIYLAELDVSQLFTYDAECQCMRDMSDDIAARLTGFAQRLRPDAPLSLQYSYQRGYFSWQFGPAQEGSYHVVSDTLGVLPLPPAGQLRVTLADNAPFYLRYTSPEGWITYSEPHRVVRDGAAVEWSRNQN</sequence>